<evidence type="ECO:0000313" key="4">
    <source>
        <dbReference type="EMBL" id="SUV15396.1"/>
    </source>
</evidence>
<dbReference type="RefSeq" id="WP_024364663.1">
    <property type="nucleotide sequence ID" value="NZ_BJNS01000074.1"/>
</dbReference>
<dbReference type="GeneID" id="48278691"/>
<feature type="domain" description="Putative zinc-finger" evidence="2">
    <location>
        <begin position="5"/>
        <end position="39"/>
    </location>
</feature>
<dbReference type="Proteomes" id="UP000238825">
    <property type="component" value="Chromosome"/>
</dbReference>
<organism evidence="3 5">
    <name type="scientific">Lysinibacillus sphaericus</name>
    <name type="common">Bacillus sphaericus</name>
    <dbReference type="NCBI Taxonomy" id="1421"/>
    <lineage>
        <taxon>Bacteria</taxon>
        <taxon>Bacillati</taxon>
        <taxon>Bacillota</taxon>
        <taxon>Bacilli</taxon>
        <taxon>Bacillales</taxon>
        <taxon>Bacillaceae</taxon>
        <taxon>Lysinibacillus</taxon>
    </lineage>
</organism>
<dbReference type="Proteomes" id="UP000255295">
    <property type="component" value="Unassembled WGS sequence"/>
</dbReference>
<evidence type="ECO:0000313" key="6">
    <source>
        <dbReference type="Proteomes" id="UP000255295"/>
    </source>
</evidence>
<dbReference type="AlphaFoldDB" id="A0A2S0K5H4"/>
<feature type="transmembrane region" description="Helical" evidence="1">
    <location>
        <begin position="87"/>
        <end position="120"/>
    </location>
</feature>
<evidence type="ECO:0000256" key="1">
    <source>
        <dbReference type="SAM" id="Phobius"/>
    </source>
</evidence>
<feature type="transmembrane region" description="Helical" evidence="1">
    <location>
        <begin position="60"/>
        <end position="80"/>
    </location>
</feature>
<gene>
    <name evidence="3" type="ORF">LS41612_21005</name>
    <name evidence="4" type="ORF">NCTC10338_00461</name>
</gene>
<evidence type="ECO:0000313" key="5">
    <source>
        <dbReference type="Proteomes" id="UP000238825"/>
    </source>
</evidence>
<reference evidence="3 5" key="1">
    <citation type="submission" date="2017-03" db="EMBL/GenBank/DDBJ databases">
        <title>The whole genome sequencing and assembly of Lysinibacillus sphaericus DSM 28T strain.</title>
        <authorList>
            <person name="Lee Y.-J."/>
            <person name="Yi H."/>
            <person name="Bahn Y.-S."/>
            <person name="Kim J.F."/>
            <person name="Lee D.-W."/>
        </authorList>
    </citation>
    <scope>NUCLEOTIDE SEQUENCE [LARGE SCALE GENOMIC DNA]</scope>
    <source>
        <strain evidence="3 5">DSM 28</strain>
    </source>
</reference>
<accession>A0A2S0K5H4</accession>
<protein>
    <recommendedName>
        <fullName evidence="2">Putative zinc-finger domain-containing protein</fullName>
    </recommendedName>
</protein>
<dbReference type="InterPro" id="IPR027383">
    <property type="entry name" value="Znf_put"/>
</dbReference>
<sequence length="168" mass="18891">MSHECSIVEDLLPLYKAHGLQADTTEFIEQHLATCKSCQQLAATQLSTNQNLSMKSTLTFFHLVFIVLSFMFALNSSLLGNHKSFVILYGLFGCLTYLFYKNIWIVFAISSIPVFVWAIINNFSNPLYMKNFSFIDIGSLIVGASYIALLHTIFALLGAAFAIVLRRF</sequence>
<proteinExistence type="predicted"/>
<keyword evidence="1" id="KW-0472">Membrane</keyword>
<keyword evidence="1" id="KW-1133">Transmembrane helix</keyword>
<evidence type="ECO:0000313" key="3">
    <source>
        <dbReference type="EMBL" id="AVK98622.1"/>
    </source>
</evidence>
<dbReference type="Pfam" id="PF13490">
    <property type="entry name" value="zf-HC2"/>
    <property type="match status" value="1"/>
</dbReference>
<name>A0A2S0K5H4_LYSSH</name>
<evidence type="ECO:0000259" key="2">
    <source>
        <dbReference type="Pfam" id="PF13490"/>
    </source>
</evidence>
<feature type="transmembrane region" description="Helical" evidence="1">
    <location>
        <begin position="140"/>
        <end position="165"/>
    </location>
</feature>
<dbReference type="EMBL" id="CP019980">
    <property type="protein sequence ID" value="AVK98622.1"/>
    <property type="molecule type" value="Genomic_DNA"/>
</dbReference>
<dbReference type="EMBL" id="UFSZ01000001">
    <property type="protein sequence ID" value="SUV15396.1"/>
    <property type="molecule type" value="Genomic_DNA"/>
</dbReference>
<keyword evidence="1" id="KW-0812">Transmembrane</keyword>
<reference evidence="4 6" key="2">
    <citation type="submission" date="2018-06" db="EMBL/GenBank/DDBJ databases">
        <authorList>
            <consortium name="Pathogen Informatics"/>
            <person name="Doyle S."/>
        </authorList>
    </citation>
    <scope>NUCLEOTIDE SEQUENCE [LARGE SCALE GENOMIC DNA]</scope>
    <source>
        <strain evidence="4 6">NCTC10338</strain>
    </source>
</reference>